<name>A0A3P5X685_9RHOB</name>
<keyword evidence="2" id="KW-1185">Reference proteome</keyword>
<sequence length="85" mass="9117">MTAAYAFGTPATGNHDPLAAGRLAAMQGMTGTCVVRLIDRRTGLTHKVNGTPLVIFTRRPSEAAAELLSGRDRSVWEVRVDPIEP</sequence>
<gene>
    <name evidence="1" type="ORF">XINFAN_02417</name>
</gene>
<accession>A0A3P5X685</accession>
<organism evidence="1 2">
    <name type="scientific">Pseudogemmobacter humi</name>
    <dbReference type="NCBI Taxonomy" id="2483812"/>
    <lineage>
        <taxon>Bacteria</taxon>
        <taxon>Pseudomonadati</taxon>
        <taxon>Pseudomonadota</taxon>
        <taxon>Alphaproteobacteria</taxon>
        <taxon>Rhodobacterales</taxon>
        <taxon>Paracoccaceae</taxon>
        <taxon>Pseudogemmobacter</taxon>
    </lineage>
</organism>
<reference evidence="1 2" key="1">
    <citation type="submission" date="2018-11" db="EMBL/GenBank/DDBJ databases">
        <authorList>
            <person name="Criscuolo A."/>
        </authorList>
    </citation>
    <scope>NUCLEOTIDE SEQUENCE [LARGE SCALE GENOMIC DNA]</scope>
    <source>
        <strain evidence="1">ACIP111625</strain>
    </source>
</reference>
<protein>
    <submittedName>
        <fullName evidence="1">Uncharacterized protein</fullName>
    </submittedName>
</protein>
<evidence type="ECO:0000313" key="2">
    <source>
        <dbReference type="Proteomes" id="UP000277498"/>
    </source>
</evidence>
<proteinExistence type="predicted"/>
<dbReference type="OrthoDB" id="7775285at2"/>
<dbReference type="Proteomes" id="UP000277498">
    <property type="component" value="Unassembled WGS sequence"/>
</dbReference>
<evidence type="ECO:0000313" key="1">
    <source>
        <dbReference type="EMBL" id="VDC30057.1"/>
    </source>
</evidence>
<dbReference type="AlphaFoldDB" id="A0A3P5X685"/>
<dbReference type="RefSeq" id="WP_124087165.1">
    <property type="nucleotide sequence ID" value="NZ_UXAW01000073.1"/>
</dbReference>
<dbReference type="EMBL" id="UXAW01000073">
    <property type="protein sequence ID" value="VDC30057.1"/>
    <property type="molecule type" value="Genomic_DNA"/>
</dbReference>